<dbReference type="EMBL" id="MT141330">
    <property type="protein sequence ID" value="QJA58579.1"/>
    <property type="molecule type" value="Genomic_DNA"/>
</dbReference>
<accession>A0A6M3IM42</accession>
<dbReference type="AlphaFoldDB" id="A0A6M3IM42"/>
<name>A0A6M3IM42_9ZZZZ</name>
<proteinExistence type="predicted"/>
<reference evidence="1" key="1">
    <citation type="submission" date="2020-03" db="EMBL/GenBank/DDBJ databases">
        <title>The deep terrestrial virosphere.</title>
        <authorList>
            <person name="Holmfeldt K."/>
            <person name="Nilsson E."/>
            <person name="Simone D."/>
            <person name="Lopez-Fernandez M."/>
            <person name="Wu X."/>
            <person name="de Brujin I."/>
            <person name="Lundin D."/>
            <person name="Andersson A."/>
            <person name="Bertilsson S."/>
            <person name="Dopson M."/>
        </authorList>
    </citation>
    <scope>NUCLEOTIDE SEQUENCE</scope>
    <source>
        <strain evidence="1">MM415B01436</strain>
    </source>
</reference>
<sequence length="102" mass="12175">MKKEIIKEYKVLEYYCDVCKKPVEMIRHCSICQKEVCYYCRDSDQGNKLSYVYGTSHSDFPEVVCKKCAEFDYIDRLVKLQTEYEEELESLVENWRSASLET</sequence>
<gene>
    <name evidence="1" type="ORF">MM415B01436_0013</name>
</gene>
<organism evidence="1">
    <name type="scientific">viral metagenome</name>
    <dbReference type="NCBI Taxonomy" id="1070528"/>
    <lineage>
        <taxon>unclassified sequences</taxon>
        <taxon>metagenomes</taxon>
        <taxon>organismal metagenomes</taxon>
    </lineage>
</organism>
<evidence type="ECO:0000313" key="1">
    <source>
        <dbReference type="EMBL" id="QJA58579.1"/>
    </source>
</evidence>
<protein>
    <submittedName>
        <fullName evidence="1">Uncharacterized protein</fullName>
    </submittedName>
</protein>